<gene>
    <name evidence="1" type="ORF">DERYTH_LOCUS10657</name>
</gene>
<sequence length="166" mass="18944">MITQDFTIRSDGQTGVAKGVLDAAMNFDEINPKIINIVGYRPLNNRSENGIIEQEYSFLEDAKGDKYLAIEKNIENSQGTLILLLENINADKETNHAIKTAKDSNKPLEIIYLHENSENKNADKEINTTKDSNKPLEKIYLRENSENSQEQINQVDQEFMEKQNLL</sequence>
<protein>
    <submittedName>
        <fullName evidence="1">18127_t:CDS:1</fullName>
    </submittedName>
</protein>
<dbReference type="Pfam" id="PF12694">
    <property type="entry name" value="cpYpsA"/>
    <property type="match status" value="1"/>
</dbReference>
<evidence type="ECO:0000313" key="1">
    <source>
        <dbReference type="EMBL" id="CAG8659975.1"/>
    </source>
</evidence>
<reference evidence="1" key="1">
    <citation type="submission" date="2021-06" db="EMBL/GenBank/DDBJ databases">
        <authorList>
            <person name="Kallberg Y."/>
            <person name="Tangrot J."/>
            <person name="Rosling A."/>
        </authorList>
    </citation>
    <scope>NUCLEOTIDE SEQUENCE</scope>
    <source>
        <strain evidence="1">MA453B</strain>
    </source>
</reference>
<dbReference type="AlphaFoldDB" id="A0A9N9E0D0"/>
<dbReference type="EMBL" id="CAJVPY010006292">
    <property type="protein sequence ID" value="CAG8659975.1"/>
    <property type="molecule type" value="Genomic_DNA"/>
</dbReference>
<keyword evidence="2" id="KW-1185">Reference proteome</keyword>
<name>A0A9N9E0D0_9GLOM</name>
<dbReference type="Gene3D" id="3.40.50.450">
    <property type="match status" value="1"/>
</dbReference>
<dbReference type="Proteomes" id="UP000789405">
    <property type="component" value="Unassembled WGS sequence"/>
</dbReference>
<dbReference type="InterPro" id="IPR024755">
    <property type="entry name" value="cpYpsA"/>
</dbReference>
<dbReference type="OrthoDB" id="2379830at2759"/>
<evidence type="ECO:0000313" key="2">
    <source>
        <dbReference type="Proteomes" id="UP000789405"/>
    </source>
</evidence>
<accession>A0A9N9E0D0</accession>
<comment type="caution">
    <text evidence="1">The sequence shown here is derived from an EMBL/GenBank/DDBJ whole genome shotgun (WGS) entry which is preliminary data.</text>
</comment>
<proteinExistence type="predicted"/>
<organism evidence="1 2">
    <name type="scientific">Dentiscutata erythropus</name>
    <dbReference type="NCBI Taxonomy" id="1348616"/>
    <lineage>
        <taxon>Eukaryota</taxon>
        <taxon>Fungi</taxon>
        <taxon>Fungi incertae sedis</taxon>
        <taxon>Mucoromycota</taxon>
        <taxon>Glomeromycotina</taxon>
        <taxon>Glomeromycetes</taxon>
        <taxon>Diversisporales</taxon>
        <taxon>Gigasporaceae</taxon>
        <taxon>Dentiscutata</taxon>
    </lineage>
</organism>